<keyword evidence="2 3" id="KW-0175">Coiled coil</keyword>
<comment type="caution">
    <text evidence="5">The sequence shown here is derived from an EMBL/GenBank/DDBJ whole genome shotgun (WGS) entry which is preliminary data.</text>
</comment>
<dbReference type="EMBL" id="JAACNH010000003">
    <property type="protein sequence ID" value="KAG8448917.1"/>
    <property type="molecule type" value="Genomic_DNA"/>
</dbReference>
<dbReference type="Pfam" id="PF10595">
    <property type="entry name" value="FAM161A_B"/>
    <property type="match status" value="1"/>
</dbReference>
<dbReference type="InterPro" id="IPR019579">
    <property type="entry name" value="FAM161A/B"/>
</dbReference>
<name>A0A8T2K0H6_9PIPI</name>
<feature type="compositionally biased region" description="Acidic residues" evidence="4">
    <location>
        <begin position="514"/>
        <end position="525"/>
    </location>
</feature>
<dbReference type="InterPro" id="IPR051655">
    <property type="entry name" value="FAM161"/>
</dbReference>
<reference evidence="5" key="1">
    <citation type="thesis" date="2020" institute="ProQuest LLC" country="789 East Eisenhower Parkway, Ann Arbor, MI, USA">
        <title>Comparative Genomics and Chromosome Evolution.</title>
        <authorList>
            <person name="Mudd A.B."/>
        </authorList>
    </citation>
    <scope>NUCLEOTIDE SEQUENCE</scope>
    <source>
        <strain evidence="5">Female2</strain>
        <tissue evidence="5">Blood</tissue>
    </source>
</reference>
<gene>
    <name evidence="5" type="ORF">GDO86_015841</name>
</gene>
<evidence type="ECO:0000313" key="5">
    <source>
        <dbReference type="EMBL" id="KAG8448917.1"/>
    </source>
</evidence>
<dbReference type="PANTHER" id="PTHR21501">
    <property type="entry name" value="PROTEIN FAM-161"/>
    <property type="match status" value="1"/>
</dbReference>
<sequence length="525" mass="61209">MRLCVVAIGQGCNSQHTDSMDWEDEVNGTANLFSRVAKLMDYMDNEEVEYEQDSQAKLQEHKFHYIHELNKPNKSNKPFKHVDESINYFKNLGQNSSKSKGANINQGFLVTVPKPFQMSLREIERKDKMKLRSLSVSLDAENEEDSECLKQFRAQSVPAEVFLPLYNELMEQNDAKRKSHILKRKEFLLSTQKPFSFIAKEEERKKKNVQNYETAVPVKENHKKGNTYKAILDPLISDKLKETELLRKMNSQMRAKDMLQNSAAPIPLSRGVRDSSISLKTQQEYLGFLQQNLTFQPRTNATIPDFQKLYRVFQKESMKNQKEKEPTRNKPFTLHTANRSKLRKKGLVNSESYSDYKEPRKCSSVDLSSLSPNTLPIYITDSTKRRESAIRSSLEEKYYQENQKAHWLNKHKKKTQAMQGSIYKRAKALDPHQSLADTIKEKVTHNRQSDLKRLKEYKEEVEEMKRRVSQRPYLFETITKGNAVKEVERKFISTLQEAGITEEFVQHKAGSLENSEEQESSWEEE</sequence>
<keyword evidence="6" id="KW-1185">Reference proteome</keyword>
<comment type="similarity">
    <text evidence="1">Belongs to the FAM161 family.</text>
</comment>
<evidence type="ECO:0000256" key="3">
    <source>
        <dbReference type="SAM" id="Coils"/>
    </source>
</evidence>
<dbReference type="AlphaFoldDB" id="A0A8T2K0H6"/>
<dbReference type="OrthoDB" id="2150121at2759"/>
<dbReference type="Proteomes" id="UP000812440">
    <property type="component" value="Chromosome 8_10"/>
</dbReference>
<dbReference type="GO" id="GO:0005929">
    <property type="term" value="C:cilium"/>
    <property type="evidence" value="ECO:0007669"/>
    <property type="project" value="TreeGrafter"/>
</dbReference>
<protein>
    <recommendedName>
        <fullName evidence="7">Protein FAM161B</fullName>
    </recommendedName>
</protein>
<evidence type="ECO:0000313" key="6">
    <source>
        <dbReference type="Proteomes" id="UP000812440"/>
    </source>
</evidence>
<organism evidence="5 6">
    <name type="scientific">Hymenochirus boettgeri</name>
    <name type="common">Congo dwarf clawed frog</name>
    <dbReference type="NCBI Taxonomy" id="247094"/>
    <lineage>
        <taxon>Eukaryota</taxon>
        <taxon>Metazoa</taxon>
        <taxon>Chordata</taxon>
        <taxon>Craniata</taxon>
        <taxon>Vertebrata</taxon>
        <taxon>Euteleostomi</taxon>
        <taxon>Amphibia</taxon>
        <taxon>Batrachia</taxon>
        <taxon>Anura</taxon>
        <taxon>Pipoidea</taxon>
        <taxon>Pipidae</taxon>
        <taxon>Pipinae</taxon>
        <taxon>Hymenochirus</taxon>
    </lineage>
</organism>
<dbReference type="GO" id="GO:0005856">
    <property type="term" value="C:cytoskeleton"/>
    <property type="evidence" value="ECO:0007669"/>
    <property type="project" value="UniProtKB-ARBA"/>
</dbReference>
<evidence type="ECO:0008006" key="7">
    <source>
        <dbReference type="Google" id="ProtNLM"/>
    </source>
</evidence>
<proteinExistence type="inferred from homology"/>
<feature type="coiled-coil region" evidence="3">
    <location>
        <begin position="440"/>
        <end position="471"/>
    </location>
</feature>
<dbReference type="PANTHER" id="PTHR21501:SF4">
    <property type="entry name" value="PROTEIN FAM161B"/>
    <property type="match status" value="1"/>
</dbReference>
<feature type="region of interest" description="Disordered" evidence="4">
    <location>
        <begin position="505"/>
        <end position="525"/>
    </location>
</feature>
<dbReference type="GO" id="GO:0044782">
    <property type="term" value="P:cilium organization"/>
    <property type="evidence" value="ECO:0007669"/>
    <property type="project" value="TreeGrafter"/>
</dbReference>
<accession>A0A8T2K0H6</accession>
<evidence type="ECO:0000256" key="4">
    <source>
        <dbReference type="SAM" id="MobiDB-lite"/>
    </source>
</evidence>
<evidence type="ECO:0000256" key="1">
    <source>
        <dbReference type="ARBA" id="ARBA00006663"/>
    </source>
</evidence>
<evidence type="ECO:0000256" key="2">
    <source>
        <dbReference type="ARBA" id="ARBA00023054"/>
    </source>
</evidence>